<evidence type="ECO:0000256" key="1">
    <source>
        <dbReference type="SAM" id="MobiDB-lite"/>
    </source>
</evidence>
<dbReference type="Pfam" id="PF25483">
    <property type="entry name" value="DUF7906"/>
    <property type="match status" value="1"/>
</dbReference>
<dbReference type="AlphaFoldDB" id="A0A484M6P6"/>
<evidence type="ECO:0000313" key="4">
    <source>
        <dbReference type="Proteomes" id="UP000595140"/>
    </source>
</evidence>
<feature type="region of interest" description="Disordered" evidence="1">
    <location>
        <begin position="344"/>
        <end position="364"/>
    </location>
</feature>
<evidence type="ECO:0000259" key="2">
    <source>
        <dbReference type="Pfam" id="PF25483"/>
    </source>
</evidence>
<name>A0A484M6P6_9ASTE</name>
<dbReference type="InterPro" id="IPR057228">
    <property type="entry name" value="DUF7906"/>
</dbReference>
<feature type="region of interest" description="Disordered" evidence="1">
    <location>
        <begin position="396"/>
        <end position="415"/>
    </location>
</feature>
<organism evidence="3 4">
    <name type="scientific">Cuscuta campestris</name>
    <dbReference type="NCBI Taxonomy" id="132261"/>
    <lineage>
        <taxon>Eukaryota</taxon>
        <taxon>Viridiplantae</taxon>
        <taxon>Streptophyta</taxon>
        <taxon>Embryophyta</taxon>
        <taxon>Tracheophyta</taxon>
        <taxon>Spermatophyta</taxon>
        <taxon>Magnoliopsida</taxon>
        <taxon>eudicotyledons</taxon>
        <taxon>Gunneridae</taxon>
        <taxon>Pentapetalae</taxon>
        <taxon>asterids</taxon>
        <taxon>lamiids</taxon>
        <taxon>Solanales</taxon>
        <taxon>Convolvulaceae</taxon>
        <taxon>Cuscuteae</taxon>
        <taxon>Cuscuta</taxon>
        <taxon>Cuscuta subgen. Grammica</taxon>
        <taxon>Cuscuta sect. Cleistogrammica</taxon>
    </lineage>
</organism>
<dbReference type="EMBL" id="OOIL02002583">
    <property type="protein sequence ID" value="VFQ83728.1"/>
    <property type="molecule type" value="Genomic_DNA"/>
</dbReference>
<dbReference type="Proteomes" id="UP000595140">
    <property type="component" value="Unassembled WGS sequence"/>
</dbReference>
<feature type="domain" description="DUF7906" evidence="2">
    <location>
        <begin position="3"/>
        <end position="85"/>
    </location>
</feature>
<dbReference type="OrthoDB" id="18100at2759"/>
<accession>A0A484M6P6</accession>
<evidence type="ECO:0000313" key="3">
    <source>
        <dbReference type="EMBL" id="VFQ83728.1"/>
    </source>
</evidence>
<protein>
    <recommendedName>
        <fullName evidence="2">DUF7906 domain-containing protein</fullName>
    </recommendedName>
</protein>
<sequence>MGHGDQSPAVTKCLGTIWTGKDHYIWIDLGAGPVEYGPALYGDGLMPRGEFHPLASIHGRPKSQKSMLSDLASLVWSAYQVLAVPSLRIPVPFEDSLIVQFIHINGSPENKDSTGLDWKSIEKTFVDEANDKGLLLGNQSLSFKKATTSYRVVKLPLDEGFGRVVPVYVFDLDVSMILLLDRYHQAVAFKDMVIASMWGVSPTHFLWGPKHNSTLVDDTWSVGNTPFVESIAAHGAERKLLKRNELLELVQRWNLFKYKLDKAVSALSHFDFEMALYYLRDGLHVFLTAIDSFFDKSLTALSSVQPDARCENWAASSIDAGHSKVVAPDPLPLSLVVDSPYPKISNSTEFQPTEEQSGGLTEEEAGFSQAQTPMIHRSEESLAIVECVDPIVAVYPEGRREDDKEFDPDPEPERVWYPDDGIEPDDHLQRWGSPKGLSAALIRNNDQGRIIFERGCVRGTSPPAPRRSLRLARRRRLPSPIRSDHSLESEDQWGSRDLDYYGACKGLQGIMVILKSALDIAGYLVLGLRVTPGAWKFFTQNFSWRDYFIEAMYTYTDVIRPSCRPPPHYITFFPL</sequence>
<feature type="compositionally biased region" description="Polar residues" evidence="1">
    <location>
        <begin position="344"/>
        <end position="359"/>
    </location>
</feature>
<gene>
    <name evidence="3" type="ORF">CCAM_LOCUS25504</name>
</gene>
<reference evidence="3 4" key="1">
    <citation type="submission" date="2018-04" db="EMBL/GenBank/DDBJ databases">
        <authorList>
            <person name="Vogel A."/>
        </authorList>
    </citation>
    <scope>NUCLEOTIDE SEQUENCE [LARGE SCALE GENOMIC DNA]</scope>
</reference>
<dbReference type="PANTHER" id="PTHR31515:SF4">
    <property type="entry name" value="TRANSMEMBRANE PROTEIN"/>
    <property type="match status" value="1"/>
</dbReference>
<dbReference type="PANTHER" id="PTHR31515">
    <property type="entry name" value="TRANSMEMBRANE PROTEIN-RELATED"/>
    <property type="match status" value="1"/>
</dbReference>
<proteinExistence type="predicted"/>
<keyword evidence="4" id="KW-1185">Reference proteome</keyword>